<gene>
    <name evidence="10" type="primary">artQ</name>
    <name evidence="10" type="ORF">NCTC13102_01421</name>
</gene>
<keyword evidence="3 8" id="KW-0813">Transport</keyword>
<name>A0A2X3DL07_9HELI</name>
<feature type="transmembrane region" description="Helical" evidence="8">
    <location>
        <begin position="20"/>
        <end position="43"/>
    </location>
</feature>
<dbReference type="CDD" id="cd06261">
    <property type="entry name" value="TM_PBP2"/>
    <property type="match status" value="1"/>
</dbReference>
<dbReference type="NCBIfam" id="TIGR01726">
    <property type="entry name" value="HEQRo_perm_3TM"/>
    <property type="match status" value="1"/>
</dbReference>
<dbReference type="Pfam" id="PF00528">
    <property type="entry name" value="BPD_transp_1"/>
    <property type="match status" value="1"/>
</dbReference>
<dbReference type="GO" id="GO:0043190">
    <property type="term" value="C:ATP-binding cassette (ABC) transporter complex"/>
    <property type="evidence" value="ECO:0007669"/>
    <property type="project" value="InterPro"/>
</dbReference>
<keyword evidence="5 8" id="KW-0812">Transmembrane</keyword>
<dbReference type="Gene3D" id="1.10.3720.10">
    <property type="entry name" value="MetI-like"/>
    <property type="match status" value="1"/>
</dbReference>
<dbReference type="PANTHER" id="PTHR30614">
    <property type="entry name" value="MEMBRANE COMPONENT OF AMINO ACID ABC TRANSPORTER"/>
    <property type="match status" value="1"/>
</dbReference>
<accession>A0A2X3DL07</accession>
<comment type="subcellular location">
    <subcellularLocation>
        <location evidence="1">Cell inner membrane</location>
        <topology evidence="1">Multi-pass membrane protein</topology>
    </subcellularLocation>
    <subcellularLocation>
        <location evidence="8">Cell membrane</location>
        <topology evidence="8">Multi-pass membrane protein</topology>
    </subcellularLocation>
</comment>
<evidence type="ECO:0000256" key="3">
    <source>
        <dbReference type="ARBA" id="ARBA00022448"/>
    </source>
</evidence>
<dbReference type="PROSITE" id="PS50928">
    <property type="entry name" value="ABC_TM1"/>
    <property type="match status" value="1"/>
</dbReference>
<evidence type="ECO:0000256" key="7">
    <source>
        <dbReference type="ARBA" id="ARBA00023136"/>
    </source>
</evidence>
<organism evidence="10 11">
    <name type="scientific">Helicobacter fennelliae</name>
    <dbReference type="NCBI Taxonomy" id="215"/>
    <lineage>
        <taxon>Bacteria</taxon>
        <taxon>Pseudomonadati</taxon>
        <taxon>Campylobacterota</taxon>
        <taxon>Epsilonproteobacteria</taxon>
        <taxon>Campylobacterales</taxon>
        <taxon>Helicobacteraceae</taxon>
        <taxon>Helicobacter</taxon>
    </lineage>
</organism>
<keyword evidence="7 8" id="KW-0472">Membrane</keyword>
<dbReference type="PANTHER" id="PTHR30614:SF36">
    <property type="entry name" value="ABC TRANSPORTER MEMBRANE-SPANNING PERMEASE-GLUTAMINE TRANSPORT"/>
    <property type="match status" value="1"/>
</dbReference>
<dbReference type="EMBL" id="UAWL01000006">
    <property type="protein sequence ID" value="SQB98950.1"/>
    <property type="molecule type" value="Genomic_DNA"/>
</dbReference>
<dbReference type="GO" id="GO:0006865">
    <property type="term" value="P:amino acid transport"/>
    <property type="evidence" value="ECO:0007669"/>
    <property type="project" value="TreeGrafter"/>
</dbReference>
<keyword evidence="4" id="KW-1003">Cell membrane</keyword>
<reference evidence="10 11" key="1">
    <citation type="submission" date="2018-06" db="EMBL/GenBank/DDBJ databases">
        <authorList>
            <consortium name="Pathogen Informatics"/>
            <person name="Doyle S."/>
        </authorList>
    </citation>
    <scope>NUCLEOTIDE SEQUENCE [LARGE SCALE GENOMIC DNA]</scope>
    <source>
        <strain evidence="10 11">NCTC13102</strain>
    </source>
</reference>
<proteinExistence type="inferred from homology"/>
<evidence type="ECO:0000256" key="8">
    <source>
        <dbReference type="RuleBase" id="RU363032"/>
    </source>
</evidence>
<evidence type="ECO:0000256" key="2">
    <source>
        <dbReference type="ARBA" id="ARBA00010072"/>
    </source>
</evidence>
<evidence type="ECO:0000256" key="4">
    <source>
        <dbReference type="ARBA" id="ARBA00022475"/>
    </source>
</evidence>
<evidence type="ECO:0000256" key="1">
    <source>
        <dbReference type="ARBA" id="ARBA00004429"/>
    </source>
</evidence>
<feature type="transmembrane region" description="Helical" evidence="8">
    <location>
        <begin position="88"/>
        <end position="110"/>
    </location>
</feature>
<feature type="transmembrane region" description="Helical" evidence="8">
    <location>
        <begin position="147"/>
        <end position="168"/>
    </location>
</feature>
<comment type="similarity">
    <text evidence="2">Belongs to the binding-protein-dependent transport system permease family. HisMQ subfamily.</text>
</comment>
<feature type="domain" description="ABC transmembrane type-1" evidence="9">
    <location>
        <begin position="17"/>
        <end position="207"/>
    </location>
</feature>
<dbReference type="InterPro" id="IPR043429">
    <property type="entry name" value="ArtM/GltK/GlnP/TcyL/YhdX-like"/>
</dbReference>
<dbReference type="SUPFAM" id="SSF161098">
    <property type="entry name" value="MetI-like"/>
    <property type="match status" value="1"/>
</dbReference>
<evidence type="ECO:0000313" key="10">
    <source>
        <dbReference type="EMBL" id="SQB98950.1"/>
    </source>
</evidence>
<sequence>MESIFTTINLIRFADGLFVTFYIAIISIMFSILFGSIVGLCMLSKFFPIRALCRFYLEFVRIVPILALLYVFYFGLPQALGLDINNHLVAIIVFVIWGSAEIGDLVRSSLNSIDKHQRESALSLGLSWLQTQLFIIFPQANKRLLPAFINLFTRMIKTTALVTFIGVVDVLQVGRQIIEANRAIDNAPFIIYGLLLLLYFAICYPLSRFSKKLENKWN</sequence>
<dbReference type="RefSeq" id="WP_112058756.1">
    <property type="nucleotide sequence ID" value="NZ_UAWL01000006.1"/>
</dbReference>
<dbReference type="InterPro" id="IPR000515">
    <property type="entry name" value="MetI-like"/>
</dbReference>
<evidence type="ECO:0000259" key="9">
    <source>
        <dbReference type="PROSITE" id="PS50928"/>
    </source>
</evidence>
<dbReference type="GO" id="GO:0022857">
    <property type="term" value="F:transmembrane transporter activity"/>
    <property type="evidence" value="ECO:0007669"/>
    <property type="project" value="InterPro"/>
</dbReference>
<protein>
    <submittedName>
        <fullName evidence="10">ABC-type amino acid transport system, permease component</fullName>
    </submittedName>
</protein>
<feature type="transmembrane region" description="Helical" evidence="8">
    <location>
        <begin position="189"/>
        <end position="207"/>
    </location>
</feature>
<keyword evidence="6 8" id="KW-1133">Transmembrane helix</keyword>
<dbReference type="AlphaFoldDB" id="A0A2X3DL07"/>
<evidence type="ECO:0000256" key="5">
    <source>
        <dbReference type="ARBA" id="ARBA00022692"/>
    </source>
</evidence>
<dbReference type="InterPro" id="IPR010065">
    <property type="entry name" value="AA_ABC_transptr_permease_3TM"/>
</dbReference>
<evidence type="ECO:0000256" key="6">
    <source>
        <dbReference type="ARBA" id="ARBA00022989"/>
    </source>
</evidence>
<feature type="transmembrane region" description="Helical" evidence="8">
    <location>
        <begin position="55"/>
        <end position="76"/>
    </location>
</feature>
<dbReference type="InterPro" id="IPR035906">
    <property type="entry name" value="MetI-like_sf"/>
</dbReference>
<dbReference type="Proteomes" id="UP000250166">
    <property type="component" value="Unassembled WGS sequence"/>
</dbReference>
<evidence type="ECO:0000313" key="11">
    <source>
        <dbReference type="Proteomes" id="UP000250166"/>
    </source>
</evidence>